<dbReference type="GeneID" id="97257926"/>
<keyword evidence="3" id="KW-1185">Reference proteome</keyword>
<dbReference type="EMBL" id="CP003283">
    <property type="protein sequence ID" value="AFL97448.1"/>
    <property type="molecule type" value="Genomic_DNA"/>
</dbReference>
<dbReference type="Pfam" id="PF13568">
    <property type="entry name" value="OMP_b-brl_2"/>
    <property type="match status" value="1"/>
</dbReference>
<proteinExistence type="predicted"/>
<gene>
    <name evidence="2" type="ordered locus">Ornrh_1266</name>
</gene>
<accession>I4A0G4</accession>
<name>I4A0G4_ORNRL</name>
<evidence type="ECO:0000259" key="1">
    <source>
        <dbReference type="Pfam" id="PF13568"/>
    </source>
</evidence>
<protein>
    <recommendedName>
        <fullName evidence="1">Outer membrane protein beta-barrel domain-containing protein</fullName>
    </recommendedName>
</protein>
<dbReference type="STRING" id="867902.Ornrh_1266"/>
<dbReference type="RefSeq" id="WP_014791013.1">
    <property type="nucleotide sequence ID" value="NC_018016.1"/>
</dbReference>
<dbReference type="eggNOG" id="COG3637">
    <property type="taxonomic scope" value="Bacteria"/>
</dbReference>
<reference evidence="2 3" key="1">
    <citation type="submission" date="2012-06" db="EMBL/GenBank/DDBJ databases">
        <title>The complete genome of Ornithobacterium rhinotracheale DSM 15997.</title>
        <authorList>
            <consortium name="US DOE Joint Genome Institute (JGI-PGF)"/>
            <person name="Lucas S."/>
            <person name="Copeland A."/>
            <person name="Lapidus A."/>
            <person name="Goodwin L."/>
            <person name="Pitluck S."/>
            <person name="Peters L."/>
            <person name="Mikhailova N."/>
            <person name="Teshima H."/>
            <person name="Kyrpides N."/>
            <person name="Mavromatis K."/>
            <person name="Pagani I."/>
            <person name="Ivanova N."/>
            <person name="Ovchinnikova G."/>
            <person name="Zeytun A."/>
            <person name="Detter J.C."/>
            <person name="Han C."/>
            <person name="Land M."/>
            <person name="Hauser L."/>
            <person name="Markowitz V."/>
            <person name="Cheng J.-F."/>
            <person name="Hugenholtz P."/>
            <person name="Woyke T."/>
            <person name="Wu D."/>
            <person name="Lang E."/>
            <person name="Kopitz M."/>
            <person name="Brambilla E."/>
            <person name="Klenk H.-P."/>
            <person name="Eisen J.A."/>
        </authorList>
    </citation>
    <scope>NUCLEOTIDE SEQUENCE [LARGE SCALE GENOMIC DNA]</scope>
    <source>
        <strain evidence="3">ATCC 51463 / DSM 15997 / CCUG 23171 / LMG 9086</strain>
    </source>
</reference>
<dbReference type="KEGG" id="orh:Ornrh_1266"/>
<dbReference type="AlphaFoldDB" id="I4A0G4"/>
<dbReference type="InterPro" id="IPR011250">
    <property type="entry name" value="OMP/PagP_B-barrel"/>
</dbReference>
<dbReference type="GeneID" id="71568934"/>
<evidence type="ECO:0000313" key="2">
    <source>
        <dbReference type="EMBL" id="AFL97448.1"/>
    </source>
</evidence>
<dbReference type="PATRIC" id="fig|867902.3.peg.1242"/>
<organism evidence="2 3">
    <name type="scientific">Ornithobacterium rhinotracheale (strain ATCC 51463 / DSM 15997 / CCUG 23171 / CIP 104009 / LMG 9086)</name>
    <dbReference type="NCBI Taxonomy" id="867902"/>
    <lineage>
        <taxon>Bacteria</taxon>
        <taxon>Pseudomonadati</taxon>
        <taxon>Bacteroidota</taxon>
        <taxon>Flavobacteriia</taxon>
        <taxon>Flavobacteriales</taxon>
        <taxon>Weeksellaceae</taxon>
        <taxon>Ornithobacterium</taxon>
    </lineage>
</organism>
<dbReference type="SUPFAM" id="SSF56925">
    <property type="entry name" value="OMPA-like"/>
    <property type="match status" value="1"/>
</dbReference>
<dbReference type="InterPro" id="IPR025665">
    <property type="entry name" value="Beta-barrel_OMP_2"/>
</dbReference>
<feature type="domain" description="Outer membrane protein beta-barrel" evidence="1">
    <location>
        <begin position="20"/>
        <end position="182"/>
    </location>
</feature>
<dbReference type="HOGENOM" id="CLU_082049_4_1_10"/>
<sequence length="212" mass="23036">MKKLVLTAAIAFSGIVGLNAQSMESLQIGARAGYNYSTLRGDTAKDTDVKGLSGYNVGLFVEVPVTERFSIQPEVQYSTQGAKWEGKLLGDSKLKLQYINVPVLAKVYVADGFNIQAGPQFGFKTGADWEYDSKLFNNTTKVNLDDAVSGFDFGLVFGAGYKTPIGLTIDARYDLGLTNVFDKDNESLKTISVSNDNDFKNGVFSIGLGYQF</sequence>
<dbReference type="Proteomes" id="UP000006051">
    <property type="component" value="Chromosome"/>
</dbReference>
<evidence type="ECO:0000313" key="3">
    <source>
        <dbReference type="Proteomes" id="UP000006051"/>
    </source>
</evidence>